<protein>
    <submittedName>
        <fullName evidence="1">Uncharacterized protein</fullName>
    </submittedName>
</protein>
<sequence length="319" mass="35578">MIIFWYLLLFCYSKNSSFSSLTHSLFNPNMSSNKTHQQIPSRVHSNSDNLPFLCPKKLSLETHNSSSNSLTHMETPDAQLGQKRNRKGVAKDGETVNSVGGAESEHEVHILTERERRKKMRNMFTSLHALLPQLPAKADKSTIVDEAIKYIKNLQETLQTLQHQSQEKLQGVTIVDSEPSVITSHTEALESREAFMALQGSSKSFTMATNMPLSFPVSLPPSCFQTWFSPNVVMNMCGGDAQISVCSLKRPGLLTSIFYILEKHKLDVVSAHISSDQFRSIYMIHVHAGGVSGQYPEALSVEDTFKLAAGEMNLWLLSC</sequence>
<comment type="caution">
    <text evidence="1">The sequence shown here is derived from an EMBL/GenBank/DDBJ whole genome shotgun (WGS) entry which is preliminary data.</text>
</comment>
<dbReference type="EMBL" id="CM004404">
    <property type="protein sequence ID" value="KAG8632640.1"/>
    <property type="molecule type" value="Genomic_DNA"/>
</dbReference>
<evidence type="ECO:0000313" key="1">
    <source>
        <dbReference type="EMBL" id="KAG8632640.1"/>
    </source>
</evidence>
<keyword evidence="2" id="KW-1185">Reference proteome</keyword>
<evidence type="ECO:0000313" key="2">
    <source>
        <dbReference type="Proteomes" id="UP000091857"/>
    </source>
</evidence>
<proteinExistence type="predicted"/>
<dbReference type="Proteomes" id="UP000091857">
    <property type="component" value="Chromosome 18"/>
</dbReference>
<accession>A0ACB7FXT8</accession>
<gene>
    <name evidence="1" type="ORF">MANES_18G039500v8</name>
</gene>
<organism evidence="1 2">
    <name type="scientific">Manihot esculenta</name>
    <name type="common">Cassava</name>
    <name type="synonym">Jatropha manihot</name>
    <dbReference type="NCBI Taxonomy" id="3983"/>
    <lineage>
        <taxon>Eukaryota</taxon>
        <taxon>Viridiplantae</taxon>
        <taxon>Streptophyta</taxon>
        <taxon>Embryophyta</taxon>
        <taxon>Tracheophyta</taxon>
        <taxon>Spermatophyta</taxon>
        <taxon>Magnoliopsida</taxon>
        <taxon>eudicotyledons</taxon>
        <taxon>Gunneridae</taxon>
        <taxon>Pentapetalae</taxon>
        <taxon>rosids</taxon>
        <taxon>fabids</taxon>
        <taxon>Malpighiales</taxon>
        <taxon>Euphorbiaceae</taxon>
        <taxon>Crotonoideae</taxon>
        <taxon>Manihoteae</taxon>
        <taxon>Manihot</taxon>
    </lineage>
</organism>
<reference evidence="2" key="1">
    <citation type="journal article" date="2016" name="Nat. Biotechnol.">
        <title>Sequencing wild and cultivated cassava and related species reveals extensive interspecific hybridization and genetic diversity.</title>
        <authorList>
            <person name="Bredeson J.V."/>
            <person name="Lyons J.B."/>
            <person name="Prochnik S.E."/>
            <person name="Wu G.A."/>
            <person name="Ha C.M."/>
            <person name="Edsinger-Gonzales E."/>
            <person name="Grimwood J."/>
            <person name="Schmutz J."/>
            <person name="Rabbi I.Y."/>
            <person name="Egesi C."/>
            <person name="Nauluvula P."/>
            <person name="Lebot V."/>
            <person name="Ndunguru J."/>
            <person name="Mkamilo G."/>
            <person name="Bart R.S."/>
            <person name="Setter T.L."/>
            <person name="Gleadow R.M."/>
            <person name="Kulakow P."/>
            <person name="Ferguson M.E."/>
            <person name="Rounsley S."/>
            <person name="Rokhsar D.S."/>
        </authorList>
    </citation>
    <scope>NUCLEOTIDE SEQUENCE [LARGE SCALE GENOMIC DNA]</scope>
    <source>
        <strain evidence="2">cv. AM560-2</strain>
    </source>
</reference>
<name>A0ACB7FXT8_MANES</name>